<dbReference type="AlphaFoldDB" id="L7VXH6"/>
<protein>
    <recommendedName>
        <fullName evidence="4">LTXXQ motif protein</fullName>
    </recommendedName>
</protein>
<evidence type="ECO:0000256" key="1">
    <source>
        <dbReference type="SAM" id="MobiDB-lite"/>
    </source>
</evidence>
<sequence>MNRIKLVPVVVVAAVGLVLAGGAAVMAESSSGDKGTSKVEASKPTPKLKSDPKPGAGAHSFGQFGGQGLNAEALAAQIDKMPEAMRTDIAEVLTAPKAERAKLIEAVIAKAKSGGYGEELKNQIVQGEKKSREFGKRAKKQWDELPDALKNDLKAVRELDKDQRADAMKKIAEDAKAGKYGEDVKKKFEKFQNFDRKQFQGHGGTKVDDLT</sequence>
<proteinExistence type="predicted"/>
<accession>L7VXH6</accession>
<feature type="region of interest" description="Disordered" evidence="1">
    <location>
        <begin position="28"/>
        <end position="62"/>
    </location>
</feature>
<dbReference type="EMBL" id="JX649882">
    <property type="protein sequence ID" value="AGC71778.1"/>
    <property type="molecule type" value="Genomic_DNA"/>
</dbReference>
<name>L7VXH6_9BACT</name>
<reference evidence="3" key="1">
    <citation type="submission" date="2012-09" db="EMBL/GenBank/DDBJ databases">
        <title>Metagenomic Characterization of a Microbial Community in Wastewater Detects High Levels of Antibiotic Resistance.</title>
        <authorList>
            <person name="Abrams M."/>
            <person name="Caldwell A."/>
            <person name="Vandaei E."/>
            <person name="Lee W."/>
            <person name="Perrott J."/>
            <person name="Khan S.Y."/>
            <person name="Ta J."/>
            <person name="Romero D."/>
            <person name="Nguyen V."/>
            <person name="Pourmand N."/>
            <person name="Ouverney C.C."/>
        </authorList>
    </citation>
    <scope>NUCLEOTIDE SEQUENCE</scope>
</reference>
<evidence type="ECO:0008006" key="4">
    <source>
        <dbReference type="Google" id="ProtNLM"/>
    </source>
</evidence>
<feature type="signal peptide" evidence="2">
    <location>
        <begin position="1"/>
        <end position="20"/>
    </location>
</feature>
<keyword evidence="2" id="KW-0732">Signal</keyword>
<feature type="chain" id="PRO_5003985201" description="LTXXQ motif protein" evidence="2">
    <location>
        <begin position="21"/>
        <end position="211"/>
    </location>
</feature>
<evidence type="ECO:0000256" key="2">
    <source>
        <dbReference type="SAM" id="SignalP"/>
    </source>
</evidence>
<evidence type="ECO:0000313" key="3">
    <source>
        <dbReference type="EMBL" id="AGC71778.1"/>
    </source>
</evidence>
<organism evidence="3">
    <name type="scientific">uncultured bacterium A1Q1_fos_2116</name>
    <dbReference type="NCBI Taxonomy" id="1256564"/>
    <lineage>
        <taxon>Bacteria</taxon>
        <taxon>environmental samples</taxon>
    </lineage>
</organism>